<gene>
    <name evidence="1" type="ORF">BH720_016865</name>
</gene>
<name>A0ACD5H118_9CYAN</name>
<evidence type="ECO:0000313" key="1">
    <source>
        <dbReference type="EMBL" id="XPM66752.1"/>
    </source>
</evidence>
<keyword evidence="2" id="KW-1185">Reference proteome</keyword>
<sequence length="52" mass="5960">MSVLALIVTLISGLWVTQIFVIQPIDFIEWFSFPQWLILLVTLGLLSWLIGD</sequence>
<organism evidence="1 2">
    <name type="scientific">Desertifilum tharense IPPAS B-1220</name>
    <dbReference type="NCBI Taxonomy" id="1781255"/>
    <lineage>
        <taxon>Bacteria</taxon>
        <taxon>Bacillati</taxon>
        <taxon>Cyanobacteriota</taxon>
        <taxon>Cyanophyceae</taxon>
        <taxon>Desertifilales</taxon>
        <taxon>Desertifilaceae</taxon>
        <taxon>Desertifilum</taxon>
    </lineage>
</organism>
<accession>A0ACD5H118</accession>
<reference evidence="1 2" key="1">
    <citation type="journal article" date="2016" name="Genome Announc.">
        <title>Draft Genome Sequence of the Thermotolerant Cyanobacterium Desertifilum sp. IPPAS B-1220.</title>
        <authorList>
            <person name="Mironov K.S."/>
            <person name="Sinetova M.A."/>
            <person name="Bolatkhan K."/>
            <person name="Zayadan B.K."/>
            <person name="Ustinova V.V."/>
            <person name="Kupriyanova E.V."/>
            <person name="Skrypnik A.N."/>
            <person name="Gogoleva N.E."/>
            <person name="Gogolev Y.V."/>
            <person name="Los D.A."/>
        </authorList>
    </citation>
    <scope>NUCLEOTIDE SEQUENCE [LARGE SCALE GENOMIC DNA]</scope>
    <source>
        <strain evidence="1 2">IPPAS B-1220</strain>
    </source>
</reference>
<proteinExistence type="predicted"/>
<protein>
    <submittedName>
        <fullName evidence="1">Uncharacterized protein</fullName>
    </submittedName>
</protein>
<dbReference type="EMBL" id="CP182909">
    <property type="protein sequence ID" value="XPM66752.1"/>
    <property type="molecule type" value="Genomic_DNA"/>
</dbReference>
<evidence type="ECO:0000313" key="2">
    <source>
        <dbReference type="Proteomes" id="UP000095472"/>
    </source>
</evidence>
<dbReference type="Proteomes" id="UP000095472">
    <property type="component" value="Chromosome"/>
</dbReference>